<dbReference type="GO" id="GO:0009279">
    <property type="term" value="C:cell outer membrane"/>
    <property type="evidence" value="ECO:0007669"/>
    <property type="project" value="UniProtKB-SubCell"/>
</dbReference>
<comment type="subcellular location">
    <subcellularLocation>
        <location evidence="1">Cell outer membrane</location>
    </subcellularLocation>
</comment>
<sequence length="193" mass="21088">MTKRINVSKVLRAAAVTAGLVVLGQAACAFEDNARGVYFDAGHAAHGEMGSTNSGTVGMIFPWWPGKPVQQGALTGYWDVFISNWHAPALGDGPRNYAQIGALYTWRYRFGQGSSPWYAEGGIGGSVMDHIYQTPDRSFSTAFQFTEVLGIGRSFGDNGAHELSLRVQHFSNAGIKKPNPGETFLKVRYTYRF</sequence>
<name>A0A679IUR1_VARPD</name>
<feature type="chain" id="PRO_5025529360" evidence="2">
    <location>
        <begin position="30"/>
        <end position="193"/>
    </location>
</feature>
<evidence type="ECO:0000256" key="1">
    <source>
        <dbReference type="ARBA" id="ARBA00004442"/>
    </source>
</evidence>
<accession>A0A679IUR1</accession>
<keyword evidence="2" id="KW-0732">Signal</keyword>
<protein>
    <submittedName>
        <fullName evidence="3">Lipid A deacylase PagL</fullName>
        <ecNumber evidence="3">3.1.1.77</ecNumber>
    </submittedName>
</protein>
<dbReference type="InterPro" id="IPR018550">
    <property type="entry name" value="Lipid-A_deacylase-rel"/>
</dbReference>
<gene>
    <name evidence="3" type="primary">pagL_1</name>
    <name evidence="3" type="ORF">VVAX_00527</name>
</gene>
<evidence type="ECO:0000313" key="3">
    <source>
        <dbReference type="EMBL" id="CAA2100015.1"/>
    </source>
</evidence>
<reference evidence="3" key="1">
    <citation type="submission" date="2019-12" db="EMBL/GenBank/DDBJ databases">
        <authorList>
            <person name="Cremers G."/>
        </authorList>
    </citation>
    <scope>NUCLEOTIDE SEQUENCE</scope>
    <source>
        <strain evidence="3">Vvax</strain>
    </source>
</reference>
<feature type="signal peptide" evidence="2">
    <location>
        <begin position="1"/>
        <end position="29"/>
    </location>
</feature>
<organism evidence="3">
    <name type="scientific">Variovorax paradoxus</name>
    <dbReference type="NCBI Taxonomy" id="34073"/>
    <lineage>
        <taxon>Bacteria</taxon>
        <taxon>Pseudomonadati</taxon>
        <taxon>Pseudomonadota</taxon>
        <taxon>Betaproteobacteria</taxon>
        <taxon>Burkholderiales</taxon>
        <taxon>Comamonadaceae</taxon>
        <taxon>Variovorax</taxon>
    </lineage>
</organism>
<evidence type="ECO:0000256" key="2">
    <source>
        <dbReference type="SAM" id="SignalP"/>
    </source>
</evidence>
<dbReference type="GO" id="GO:0050528">
    <property type="term" value="F:acyloxyacyl hydrolase activity"/>
    <property type="evidence" value="ECO:0007669"/>
    <property type="project" value="UniProtKB-EC"/>
</dbReference>
<dbReference type="Pfam" id="PF09411">
    <property type="entry name" value="PagL"/>
    <property type="match status" value="1"/>
</dbReference>
<dbReference type="Gene3D" id="2.40.160.20">
    <property type="match status" value="1"/>
</dbReference>
<dbReference type="AlphaFoldDB" id="A0A679IUR1"/>
<dbReference type="EMBL" id="LR743507">
    <property type="protein sequence ID" value="CAA2100015.1"/>
    <property type="molecule type" value="Genomic_DNA"/>
</dbReference>
<dbReference type="EC" id="3.1.1.77" evidence="3"/>
<dbReference type="InterPro" id="IPR011250">
    <property type="entry name" value="OMP/PagP_B-barrel"/>
</dbReference>
<proteinExistence type="predicted"/>
<dbReference type="RefSeq" id="WP_339088275.1">
    <property type="nucleotide sequence ID" value="NZ_LR743507.1"/>
</dbReference>
<keyword evidence="3" id="KW-0378">Hydrolase</keyword>
<dbReference type="SUPFAM" id="SSF56925">
    <property type="entry name" value="OMPA-like"/>
    <property type="match status" value="1"/>
</dbReference>